<gene>
    <name evidence="2" type="ORF">DUI87_10674</name>
</gene>
<evidence type="ECO:0000313" key="3">
    <source>
        <dbReference type="Proteomes" id="UP000269221"/>
    </source>
</evidence>
<comment type="caution">
    <text evidence="2">The sequence shown here is derived from an EMBL/GenBank/DDBJ whole genome shotgun (WGS) entry which is preliminary data.</text>
</comment>
<feature type="region of interest" description="Disordered" evidence="1">
    <location>
        <begin position="1"/>
        <end position="20"/>
    </location>
</feature>
<dbReference type="Proteomes" id="UP000269221">
    <property type="component" value="Unassembled WGS sequence"/>
</dbReference>
<accession>A0A3M0KJ93</accession>
<dbReference type="EMBL" id="QRBI01000106">
    <property type="protein sequence ID" value="RMC13143.1"/>
    <property type="molecule type" value="Genomic_DNA"/>
</dbReference>
<protein>
    <submittedName>
        <fullName evidence="2">Uncharacterized protein</fullName>
    </submittedName>
</protein>
<dbReference type="AlphaFoldDB" id="A0A3M0KJ93"/>
<evidence type="ECO:0000256" key="1">
    <source>
        <dbReference type="SAM" id="MobiDB-lite"/>
    </source>
</evidence>
<feature type="region of interest" description="Disordered" evidence="1">
    <location>
        <begin position="107"/>
        <end position="159"/>
    </location>
</feature>
<dbReference type="OrthoDB" id="6512771at2759"/>
<reference evidence="2 3" key="1">
    <citation type="submission" date="2018-07" db="EMBL/GenBank/DDBJ databases">
        <title>A high quality draft genome assembly of the barn swallow (H. rustica rustica).</title>
        <authorList>
            <person name="Formenti G."/>
            <person name="Chiara M."/>
            <person name="Poveda L."/>
            <person name="Francoijs K.-J."/>
            <person name="Bonisoli-Alquati A."/>
            <person name="Canova L."/>
            <person name="Gianfranceschi L."/>
            <person name="Horner D.S."/>
            <person name="Saino N."/>
        </authorList>
    </citation>
    <scope>NUCLEOTIDE SEQUENCE [LARGE SCALE GENOMIC DNA]</scope>
    <source>
        <strain evidence="2">Chelidonia</strain>
        <tissue evidence="2">Blood</tissue>
    </source>
</reference>
<feature type="compositionally biased region" description="Basic and acidic residues" evidence="1">
    <location>
        <begin position="128"/>
        <end position="159"/>
    </location>
</feature>
<evidence type="ECO:0000313" key="2">
    <source>
        <dbReference type="EMBL" id="RMC13143.1"/>
    </source>
</evidence>
<proteinExistence type="predicted"/>
<organism evidence="2 3">
    <name type="scientific">Hirundo rustica rustica</name>
    <dbReference type="NCBI Taxonomy" id="333673"/>
    <lineage>
        <taxon>Eukaryota</taxon>
        <taxon>Metazoa</taxon>
        <taxon>Chordata</taxon>
        <taxon>Craniata</taxon>
        <taxon>Vertebrata</taxon>
        <taxon>Euteleostomi</taxon>
        <taxon>Archelosauria</taxon>
        <taxon>Archosauria</taxon>
        <taxon>Dinosauria</taxon>
        <taxon>Saurischia</taxon>
        <taxon>Theropoda</taxon>
        <taxon>Coelurosauria</taxon>
        <taxon>Aves</taxon>
        <taxon>Neognathae</taxon>
        <taxon>Neoaves</taxon>
        <taxon>Telluraves</taxon>
        <taxon>Australaves</taxon>
        <taxon>Passeriformes</taxon>
        <taxon>Sylvioidea</taxon>
        <taxon>Hirundinidae</taxon>
        <taxon>Hirundo</taxon>
    </lineage>
</organism>
<keyword evidence="3" id="KW-1185">Reference proteome</keyword>
<name>A0A3M0KJ93_HIRRU</name>
<sequence length="159" mass="18928">MDIKSQEQLAPPQLGGASHRGMMECVMSLVGPNGPLSEDVPLEDGGVVKEYAEDDTRISTETVAVAKKCQVVPARLEQRQFLSRDSSITSCRRNEGPLWSYEVEKELGREEKRREKRRREEKKRREEKRREEKRREEKREKRREEREKRREELEKSWLF</sequence>
<feature type="compositionally biased region" description="Basic residues" evidence="1">
    <location>
        <begin position="114"/>
        <end position="127"/>
    </location>
</feature>